<dbReference type="Pfam" id="PF02594">
    <property type="entry name" value="DUF167"/>
    <property type="match status" value="1"/>
</dbReference>
<organism evidence="2 3">
    <name type="scientific">Candidatus Collierbacteria bacterium RIFOXYB1_FULL_49_13</name>
    <dbReference type="NCBI Taxonomy" id="1817728"/>
    <lineage>
        <taxon>Bacteria</taxon>
        <taxon>Candidatus Collieribacteriota</taxon>
    </lineage>
</organism>
<accession>A0A1F5FJV2</accession>
<dbReference type="InterPro" id="IPR036591">
    <property type="entry name" value="YggU-like_sf"/>
</dbReference>
<dbReference type="SUPFAM" id="SSF69786">
    <property type="entry name" value="YggU-like"/>
    <property type="match status" value="1"/>
</dbReference>
<dbReference type="NCBIfam" id="TIGR00251">
    <property type="entry name" value="DUF167 family protein"/>
    <property type="match status" value="1"/>
</dbReference>
<evidence type="ECO:0000313" key="3">
    <source>
        <dbReference type="Proteomes" id="UP000176682"/>
    </source>
</evidence>
<sequence>MKVTIIAHPNAKNPRVETDLLGTLHVYVNQPPLEGRANAAVRDALAEHFEVKKAKVLMVSGERSKLKIFEIVQI</sequence>
<dbReference type="Proteomes" id="UP000176682">
    <property type="component" value="Unassembled WGS sequence"/>
</dbReference>
<dbReference type="AlphaFoldDB" id="A0A1F5FJV2"/>
<comment type="similarity">
    <text evidence="1">Belongs to the UPF0235 family.</text>
</comment>
<protein>
    <submittedName>
        <fullName evidence="2">Uncharacterized protein</fullName>
    </submittedName>
</protein>
<dbReference type="SMART" id="SM01152">
    <property type="entry name" value="DUF167"/>
    <property type="match status" value="1"/>
</dbReference>
<evidence type="ECO:0000256" key="1">
    <source>
        <dbReference type="ARBA" id="ARBA00010364"/>
    </source>
</evidence>
<reference evidence="2 3" key="1">
    <citation type="journal article" date="2016" name="Nat. Commun.">
        <title>Thousands of microbial genomes shed light on interconnected biogeochemical processes in an aquifer system.</title>
        <authorList>
            <person name="Anantharaman K."/>
            <person name="Brown C.T."/>
            <person name="Hug L.A."/>
            <person name="Sharon I."/>
            <person name="Castelle C.J."/>
            <person name="Probst A.J."/>
            <person name="Thomas B.C."/>
            <person name="Singh A."/>
            <person name="Wilkins M.J."/>
            <person name="Karaoz U."/>
            <person name="Brodie E.L."/>
            <person name="Williams K.H."/>
            <person name="Hubbard S.S."/>
            <person name="Banfield J.F."/>
        </authorList>
    </citation>
    <scope>NUCLEOTIDE SEQUENCE [LARGE SCALE GENOMIC DNA]</scope>
</reference>
<comment type="caution">
    <text evidence="2">The sequence shown here is derived from an EMBL/GenBank/DDBJ whole genome shotgun (WGS) entry which is preliminary data.</text>
</comment>
<gene>
    <name evidence="2" type="ORF">A2368_03200</name>
</gene>
<dbReference type="InterPro" id="IPR003746">
    <property type="entry name" value="DUF167"/>
</dbReference>
<name>A0A1F5FJV2_9BACT</name>
<dbReference type="Gene3D" id="3.30.1200.10">
    <property type="entry name" value="YggU-like"/>
    <property type="match status" value="1"/>
</dbReference>
<proteinExistence type="inferred from homology"/>
<evidence type="ECO:0000313" key="2">
    <source>
        <dbReference type="EMBL" id="OGD79896.1"/>
    </source>
</evidence>
<dbReference type="EMBL" id="MFAM01000006">
    <property type="protein sequence ID" value="OGD79896.1"/>
    <property type="molecule type" value="Genomic_DNA"/>
</dbReference>